<protein>
    <submittedName>
        <fullName evidence="1">Uncharacterized protein</fullName>
    </submittedName>
</protein>
<organism evidence="1 2">
    <name type="scientific">Leptospira weilii str. 2006001855</name>
    <dbReference type="NCBI Taxonomy" id="996804"/>
    <lineage>
        <taxon>Bacteria</taxon>
        <taxon>Pseudomonadati</taxon>
        <taxon>Spirochaetota</taxon>
        <taxon>Spirochaetia</taxon>
        <taxon>Leptospirales</taxon>
        <taxon>Leptospiraceae</taxon>
        <taxon>Leptospira</taxon>
    </lineage>
</organism>
<proteinExistence type="predicted"/>
<evidence type="ECO:0000313" key="2">
    <source>
        <dbReference type="Proteomes" id="UP000012101"/>
    </source>
</evidence>
<gene>
    <name evidence="1" type="ORF">LEP1GSC038_0165</name>
</gene>
<evidence type="ECO:0000313" key="1">
    <source>
        <dbReference type="EMBL" id="EMM74059.1"/>
    </source>
</evidence>
<dbReference type="Proteomes" id="UP000012101">
    <property type="component" value="Unassembled WGS sequence"/>
</dbReference>
<comment type="caution">
    <text evidence="1">The sequence shown here is derived from an EMBL/GenBank/DDBJ whole genome shotgun (WGS) entry which is preliminary data.</text>
</comment>
<dbReference type="AlphaFoldDB" id="M6FVH3"/>
<accession>M6FVH3</accession>
<dbReference type="EMBL" id="AFJM02000018">
    <property type="protein sequence ID" value="EMM74059.1"/>
    <property type="molecule type" value="Genomic_DNA"/>
</dbReference>
<sequence>MFCQFDSRDATLRFTQTSCQVLRRHNIEKDTSLGASVENDRGIQNFGEKILKYV</sequence>
<name>M6FVH3_9LEPT</name>
<reference evidence="1 2" key="1">
    <citation type="submission" date="2013-01" db="EMBL/GenBank/DDBJ databases">
        <authorList>
            <person name="Harkins D.M."/>
            <person name="Durkin A.S."/>
            <person name="Brinkac L.M."/>
            <person name="Haft D.H."/>
            <person name="Selengut J.D."/>
            <person name="Sanka R."/>
            <person name="DePew J."/>
            <person name="Purushe J."/>
            <person name="Hospenthal D.R."/>
            <person name="Murray C.K."/>
            <person name="Pimentel G."/>
            <person name="Wasfy M."/>
            <person name="Vinetz J.M."/>
            <person name="Sutton G.G."/>
            <person name="Nierman W.C."/>
            <person name="Fouts D.E."/>
        </authorList>
    </citation>
    <scope>NUCLEOTIDE SEQUENCE [LARGE SCALE GENOMIC DNA]</scope>
    <source>
        <strain evidence="1 2">2006001855</strain>
    </source>
</reference>